<sequence length="85" mass="9045">MTQTIGYACSTYLPATLAKPMAADVGMSTSAVFLAFSAALLLQAVTGPRIGRLVDQRAGACRCRWRACCSPRASSAWPCRIRPPP</sequence>
<proteinExistence type="predicted"/>
<dbReference type="SUPFAM" id="SSF103473">
    <property type="entry name" value="MFS general substrate transporter"/>
    <property type="match status" value="1"/>
</dbReference>
<accession>A0A974P5J8</accession>
<keyword evidence="1" id="KW-0812">Transmembrane</keyword>
<gene>
    <name evidence="2" type="ORF">JKL49_10180</name>
</gene>
<feature type="transmembrane region" description="Helical" evidence="1">
    <location>
        <begin position="21"/>
        <end position="42"/>
    </location>
</feature>
<dbReference type="InterPro" id="IPR036259">
    <property type="entry name" value="MFS_trans_sf"/>
</dbReference>
<dbReference type="EMBL" id="CP068570">
    <property type="protein sequence ID" value="QQZ51372.1"/>
    <property type="molecule type" value="Genomic_DNA"/>
</dbReference>
<reference evidence="2" key="1">
    <citation type="submission" date="2021-01" db="EMBL/GenBank/DDBJ databases">
        <title>Genome sequence of Phenylobacterium sp. 20VBR1 isolated from a valley glaceir, Ny-Alesund, Svalbard.</title>
        <authorList>
            <person name="Thomas F.A."/>
            <person name="Krishnan K.P."/>
            <person name="Sinha R.K."/>
        </authorList>
    </citation>
    <scope>NUCLEOTIDE SEQUENCE</scope>
    <source>
        <strain evidence="2">20VBR1</strain>
    </source>
</reference>
<name>A0A974P5J8_9CAUL</name>
<dbReference type="AlphaFoldDB" id="A0A974P5J8"/>
<evidence type="ECO:0000256" key="1">
    <source>
        <dbReference type="SAM" id="Phobius"/>
    </source>
</evidence>
<keyword evidence="1" id="KW-0472">Membrane</keyword>
<keyword evidence="1" id="KW-1133">Transmembrane helix</keyword>
<protein>
    <submittedName>
        <fullName evidence="2">Uncharacterized protein</fullName>
    </submittedName>
</protein>
<organism evidence="2">
    <name type="scientific">Phenylobacterium glaciei</name>
    <dbReference type="NCBI Taxonomy" id="2803784"/>
    <lineage>
        <taxon>Bacteria</taxon>
        <taxon>Pseudomonadati</taxon>
        <taxon>Pseudomonadota</taxon>
        <taxon>Alphaproteobacteria</taxon>
        <taxon>Caulobacterales</taxon>
        <taxon>Caulobacteraceae</taxon>
        <taxon>Phenylobacterium</taxon>
    </lineage>
</organism>
<evidence type="ECO:0000313" key="2">
    <source>
        <dbReference type="EMBL" id="QQZ51372.1"/>
    </source>
</evidence>